<dbReference type="GO" id="GO:0031564">
    <property type="term" value="P:transcription antitermination"/>
    <property type="evidence" value="ECO:0007669"/>
    <property type="project" value="UniProtKB-KW"/>
</dbReference>
<sequence length="133" mass="14736">MATRTQARESVIGLLYAYDLGNEGIAKFVDEILEDKKIRNKQKEFALELFNGVVENIEAIDEELISHLTQGGINDTGSVEKSILRLAIFEIMFKGLDKAIVINEAIELAKKLASDSAPKFINGLLDKVNNKAK</sequence>
<protein>
    <recommendedName>
        <fullName evidence="6">Transcription antitermination protein NusB</fullName>
    </recommendedName>
    <alternativeName>
        <fullName evidence="6">Antitermination factor NusB</fullName>
    </alternativeName>
</protein>
<keyword evidence="4 6" id="KW-0805">Transcription regulation</keyword>
<dbReference type="InterPro" id="IPR035926">
    <property type="entry name" value="NusB-like_sf"/>
</dbReference>
<dbReference type="AlphaFoldDB" id="A0A4V1LQX4"/>
<keyword evidence="5 6" id="KW-0804">Transcription</keyword>
<dbReference type="SUPFAM" id="SSF48013">
    <property type="entry name" value="NusB-like"/>
    <property type="match status" value="1"/>
</dbReference>
<evidence type="ECO:0000256" key="3">
    <source>
        <dbReference type="ARBA" id="ARBA00022884"/>
    </source>
</evidence>
<proteinExistence type="inferred from homology"/>
<dbReference type="Gene3D" id="1.10.940.10">
    <property type="entry name" value="NusB-like"/>
    <property type="match status" value="1"/>
</dbReference>
<dbReference type="GO" id="GO:0006353">
    <property type="term" value="P:DNA-templated transcription termination"/>
    <property type="evidence" value="ECO:0007669"/>
    <property type="project" value="UniProtKB-UniRule"/>
</dbReference>
<evidence type="ECO:0000256" key="4">
    <source>
        <dbReference type="ARBA" id="ARBA00023015"/>
    </source>
</evidence>
<evidence type="ECO:0000313" key="8">
    <source>
        <dbReference type="EMBL" id="RXJ66208.1"/>
    </source>
</evidence>
<name>A0A4V1LQX4_9BACT</name>
<feature type="domain" description="NusB/RsmB/TIM44" evidence="7">
    <location>
        <begin position="6"/>
        <end position="129"/>
    </location>
</feature>
<dbReference type="InterPro" id="IPR006027">
    <property type="entry name" value="NusB_RsmB_TIM44"/>
</dbReference>
<dbReference type="GO" id="GO:0003723">
    <property type="term" value="F:RNA binding"/>
    <property type="evidence" value="ECO:0007669"/>
    <property type="project" value="UniProtKB-UniRule"/>
</dbReference>
<evidence type="ECO:0000259" key="7">
    <source>
        <dbReference type="Pfam" id="PF01029"/>
    </source>
</evidence>
<evidence type="ECO:0000256" key="5">
    <source>
        <dbReference type="ARBA" id="ARBA00023163"/>
    </source>
</evidence>
<dbReference type="RefSeq" id="WP_128983062.1">
    <property type="nucleotide sequence ID" value="NZ_PDKJ01000017.1"/>
</dbReference>
<dbReference type="Pfam" id="PF01029">
    <property type="entry name" value="NusB"/>
    <property type="match status" value="1"/>
</dbReference>
<dbReference type="GO" id="GO:0005829">
    <property type="term" value="C:cytosol"/>
    <property type="evidence" value="ECO:0007669"/>
    <property type="project" value="TreeGrafter"/>
</dbReference>
<reference evidence="8 9" key="1">
    <citation type="submission" date="2017-10" db="EMBL/GenBank/DDBJ databases">
        <title>Genomics of the genus Arcobacter.</title>
        <authorList>
            <person name="Perez-Cataluna A."/>
            <person name="Figueras M.J."/>
        </authorList>
    </citation>
    <scope>NUCLEOTIDE SEQUENCE [LARGE SCALE GENOMIC DNA]</scope>
    <source>
        <strain evidence="8 9">CECT 8993</strain>
    </source>
</reference>
<accession>A0A4V1LQX4</accession>
<organism evidence="8 9">
    <name type="scientific">Halarcobacter ebronensis</name>
    <dbReference type="NCBI Taxonomy" id="1462615"/>
    <lineage>
        <taxon>Bacteria</taxon>
        <taxon>Pseudomonadati</taxon>
        <taxon>Campylobacterota</taxon>
        <taxon>Epsilonproteobacteria</taxon>
        <taxon>Campylobacterales</taxon>
        <taxon>Arcobacteraceae</taxon>
        <taxon>Halarcobacter</taxon>
    </lineage>
</organism>
<evidence type="ECO:0000256" key="1">
    <source>
        <dbReference type="ARBA" id="ARBA00005952"/>
    </source>
</evidence>
<evidence type="ECO:0000256" key="6">
    <source>
        <dbReference type="HAMAP-Rule" id="MF_00073"/>
    </source>
</evidence>
<comment type="caution">
    <text evidence="8">The sequence shown here is derived from an EMBL/GenBank/DDBJ whole genome shotgun (WGS) entry which is preliminary data.</text>
</comment>
<dbReference type="EMBL" id="PDKJ01000017">
    <property type="protein sequence ID" value="RXJ66208.1"/>
    <property type="molecule type" value="Genomic_DNA"/>
</dbReference>
<dbReference type="Proteomes" id="UP000290172">
    <property type="component" value="Unassembled WGS sequence"/>
</dbReference>
<dbReference type="NCBIfam" id="TIGR01951">
    <property type="entry name" value="nusB"/>
    <property type="match status" value="1"/>
</dbReference>
<comment type="function">
    <text evidence="6">Involved in transcription antitermination. Required for transcription of ribosomal RNA (rRNA) genes. Binds specifically to the boxA antiterminator sequence of the ribosomal RNA (rrn) operons.</text>
</comment>
<comment type="similarity">
    <text evidence="1 6">Belongs to the NusB family.</text>
</comment>
<dbReference type="PANTHER" id="PTHR11078">
    <property type="entry name" value="N UTILIZATION SUBSTANCE PROTEIN B-RELATED"/>
    <property type="match status" value="1"/>
</dbReference>
<dbReference type="InterPro" id="IPR011605">
    <property type="entry name" value="NusB_fam"/>
</dbReference>
<dbReference type="PANTHER" id="PTHR11078:SF3">
    <property type="entry name" value="ANTITERMINATION NUSB DOMAIN-CONTAINING PROTEIN"/>
    <property type="match status" value="1"/>
</dbReference>
<evidence type="ECO:0000313" key="9">
    <source>
        <dbReference type="Proteomes" id="UP000290172"/>
    </source>
</evidence>
<keyword evidence="3 6" id="KW-0694">RNA-binding</keyword>
<gene>
    <name evidence="6" type="primary">nusB</name>
    <name evidence="8" type="ORF">CRV08_13625</name>
</gene>
<evidence type="ECO:0000256" key="2">
    <source>
        <dbReference type="ARBA" id="ARBA00022814"/>
    </source>
</evidence>
<dbReference type="HAMAP" id="MF_00073">
    <property type="entry name" value="NusB"/>
    <property type="match status" value="1"/>
</dbReference>
<keyword evidence="2 6" id="KW-0889">Transcription antitermination</keyword>